<evidence type="ECO:0000313" key="2">
    <source>
        <dbReference type="Proteomes" id="UP000194903"/>
    </source>
</evidence>
<evidence type="ECO:0000313" key="1">
    <source>
        <dbReference type="EMBL" id="OUM21071.1"/>
    </source>
</evidence>
<sequence>MENRTNWIIAAAGIDAVRTREAGLTCLHLCTQLSLEGRFVPLAHPASARGDFLGITDSGGVPRGCDLFAAEAISAAQERGCAGIMADFERPLLQELTAALDREAHRAGLPLLIPLPLAEYAPNACAIADTAISGGSLEGRFSELLRRFGRGRIAAQLVCSCADFPLPCANPNGTPLSPEEFQKLLHRTGSTVFFSRELCAKYFTYSDGDHAHFVLFDDADTLRTKARLLRGLGVSRLLAVYPDACRMGLLTPVQKR</sequence>
<dbReference type="Proteomes" id="UP000194903">
    <property type="component" value="Unassembled WGS sequence"/>
</dbReference>
<dbReference type="RefSeq" id="WP_087018621.1">
    <property type="nucleotide sequence ID" value="NZ_CP178353.1"/>
</dbReference>
<dbReference type="EMBL" id="NHOC01000004">
    <property type="protein sequence ID" value="OUM21071.1"/>
    <property type="molecule type" value="Genomic_DNA"/>
</dbReference>
<comment type="caution">
    <text evidence="1">The sequence shown here is derived from an EMBL/GenBank/DDBJ whole genome shotgun (WGS) entry which is preliminary data.</text>
</comment>
<proteinExistence type="predicted"/>
<keyword evidence="2" id="KW-1185">Reference proteome</keyword>
<dbReference type="OrthoDB" id="1956179at2"/>
<accession>A0A252F5N9</accession>
<gene>
    <name evidence="1" type="ORF">CBW42_05670</name>
</gene>
<reference evidence="1 2" key="1">
    <citation type="submission" date="2017-05" db="EMBL/GenBank/DDBJ databases">
        <title>Butyricicoccus porcorum sp. nov. a butyrate-producing bacterium from the swine intestinal tract.</title>
        <authorList>
            <person name="Trachsel J."/>
            <person name="Humphrey S."/>
            <person name="Allen H.K."/>
        </authorList>
    </citation>
    <scope>NUCLEOTIDE SEQUENCE [LARGE SCALE GENOMIC DNA]</scope>
    <source>
        <strain evidence="1">BB10</strain>
    </source>
</reference>
<dbReference type="AlphaFoldDB" id="A0A252F5N9"/>
<organism evidence="1 2">
    <name type="scientific">Butyricicoccus porcorum</name>
    <dbReference type="NCBI Taxonomy" id="1945634"/>
    <lineage>
        <taxon>Bacteria</taxon>
        <taxon>Bacillati</taxon>
        <taxon>Bacillota</taxon>
        <taxon>Clostridia</taxon>
        <taxon>Eubacteriales</taxon>
        <taxon>Butyricicoccaceae</taxon>
        <taxon>Butyricicoccus</taxon>
    </lineage>
</organism>
<protein>
    <submittedName>
        <fullName evidence="1">Uncharacterized protein</fullName>
    </submittedName>
</protein>
<name>A0A252F5N9_9FIRM</name>